<evidence type="ECO:0000259" key="2">
    <source>
        <dbReference type="Pfam" id="PF13460"/>
    </source>
</evidence>
<organism evidence="3 4">
    <name type="scientific">Cylindrotheca closterium</name>
    <dbReference type="NCBI Taxonomy" id="2856"/>
    <lineage>
        <taxon>Eukaryota</taxon>
        <taxon>Sar</taxon>
        <taxon>Stramenopiles</taxon>
        <taxon>Ochrophyta</taxon>
        <taxon>Bacillariophyta</taxon>
        <taxon>Bacillariophyceae</taxon>
        <taxon>Bacillariophycidae</taxon>
        <taxon>Bacillariales</taxon>
        <taxon>Bacillariaceae</taxon>
        <taxon>Cylindrotheca</taxon>
    </lineage>
</organism>
<dbReference type="SUPFAM" id="SSF51735">
    <property type="entry name" value="NAD(P)-binding Rossmann-fold domains"/>
    <property type="match status" value="1"/>
</dbReference>
<protein>
    <recommendedName>
        <fullName evidence="2">NAD(P)-binding domain-containing protein</fullName>
    </recommendedName>
</protein>
<keyword evidence="1" id="KW-0472">Membrane</keyword>
<sequence length="389" mass="42571">MNRNLHVPILTYAAVLVALGITRSADAFYVDVSRKTRRSMMTPSTQLHQSSFNSDPYSAKPVLVVGATGKVGRKVVRTLLDQKLRVRALVRNETKAVELFAKEMMSSAKAKDDGDSPMLEFVVSDLGKADRKALETAVQGCQSIISVSGAMRFSKLTDFLPWRLFQQDTSKWCDDTSHPYYANYRAQKLLIDLAAEYQCRRFVRLTGLSVGFSPFNLVSMIFSSVLSMTSRHHFALEQYLRNSNVPYVIIRPGGLAEEDRNLSKTNLQVDPSGMLPPPGRVPRSDVAALAALTVSDPTALDPSKSYTLGVRAVGDMKPKPQGSKEEGLPTALECLQSIKGQEDANDKTVVAKPHGLAVALFVYSLAFIGFKLTFAVVGAALRLFGVSTS</sequence>
<dbReference type="PANTHER" id="PTHR15020">
    <property type="entry name" value="FLAVIN REDUCTASE-RELATED"/>
    <property type="match status" value="1"/>
</dbReference>
<keyword evidence="1" id="KW-1133">Transmembrane helix</keyword>
<feature type="domain" description="NAD(P)-binding" evidence="2">
    <location>
        <begin position="66"/>
        <end position="297"/>
    </location>
</feature>
<evidence type="ECO:0000313" key="4">
    <source>
        <dbReference type="Proteomes" id="UP001295423"/>
    </source>
</evidence>
<gene>
    <name evidence="3" type="ORF">CYCCA115_LOCUS11637</name>
</gene>
<reference evidence="3" key="1">
    <citation type="submission" date="2023-08" db="EMBL/GenBank/DDBJ databases">
        <authorList>
            <person name="Audoor S."/>
            <person name="Bilcke G."/>
        </authorList>
    </citation>
    <scope>NUCLEOTIDE SEQUENCE</scope>
</reference>
<comment type="caution">
    <text evidence="3">The sequence shown here is derived from an EMBL/GenBank/DDBJ whole genome shotgun (WGS) entry which is preliminary data.</text>
</comment>
<dbReference type="AlphaFoldDB" id="A0AAD2FQA2"/>
<dbReference type="Gene3D" id="3.40.50.720">
    <property type="entry name" value="NAD(P)-binding Rossmann-like Domain"/>
    <property type="match status" value="1"/>
</dbReference>
<dbReference type="InterPro" id="IPR036291">
    <property type="entry name" value="NAD(P)-bd_dom_sf"/>
</dbReference>
<dbReference type="Proteomes" id="UP001295423">
    <property type="component" value="Unassembled WGS sequence"/>
</dbReference>
<feature type="transmembrane region" description="Helical" evidence="1">
    <location>
        <begin position="360"/>
        <end position="384"/>
    </location>
</feature>
<dbReference type="EMBL" id="CAKOGP040001747">
    <property type="protein sequence ID" value="CAJ1948479.1"/>
    <property type="molecule type" value="Genomic_DNA"/>
</dbReference>
<accession>A0AAD2FQA2</accession>
<dbReference type="PANTHER" id="PTHR15020:SF11">
    <property type="entry name" value="OS06G0360300 PROTEIN"/>
    <property type="match status" value="1"/>
</dbReference>
<keyword evidence="4" id="KW-1185">Reference proteome</keyword>
<evidence type="ECO:0000313" key="3">
    <source>
        <dbReference type="EMBL" id="CAJ1948479.1"/>
    </source>
</evidence>
<dbReference type="InterPro" id="IPR016040">
    <property type="entry name" value="NAD(P)-bd_dom"/>
</dbReference>
<name>A0AAD2FQA2_9STRA</name>
<proteinExistence type="predicted"/>
<keyword evidence="1" id="KW-0812">Transmembrane</keyword>
<evidence type="ECO:0000256" key="1">
    <source>
        <dbReference type="SAM" id="Phobius"/>
    </source>
</evidence>
<dbReference type="Pfam" id="PF13460">
    <property type="entry name" value="NAD_binding_10"/>
    <property type="match status" value="1"/>
</dbReference>